<evidence type="ECO:0000259" key="1">
    <source>
        <dbReference type="Pfam" id="PF10090"/>
    </source>
</evidence>
<accession>A0A437GWK4</accession>
<dbReference type="InterPro" id="IPR018762">
    <property type="entry name" value="ChpT_C"/>
</dbReference>
<dbReference type="Proteomes" id="UP000283003">
    <property type="component" value="Unassembled WGS sequence"/>
</dbReference>
<dbReference type="OrthoDB" id="9803702at2"/>
<dbReference type="Gene3D" id="1.10.287.130">
    <property type="match status" value="1"/>
</dbReference>
<evidence type="ECO:0000313" key="2">
    <source>
        <dbReference type="EMBL" id="RVQ66497.1"/>
    </source>
</evidence>
<keyword evidence="3" id="KW-1185">Reference proteome</keyword>
<keyword evidence="2" id="KW-0808">Transferase</keyword>
<evidence type="ECO:0000313" key="3">
    <source>
        <dbReference type="Proteomes" id="UP000283003"/>
    </source>
</evidence>
<dbReference type="Gene3D" id="3.30.565.10">
    <property type="entry name" value="Histidine kinase-like ATPase, C-terminal domain"/>
    <property type="match status" value="1"/>
</dbReference>
<comment type="caution">
    <text evidence="2">The sequence shown here is derived from an EMBL/GenBank/DDBJ whole genome shotgun (WGS) entry which is preliminary data.</text>
</comment>
<dbReference type="EMBL" id="RXOL01000004">
    <property type="protein sequence ID" value="RVQ66497.1"/>
    <property type="molecule type" value="Genomic_DNA"/>
</dbReference>
<reference evidence="2 3" key="1">
    <citation type="submission" date="2018-12" db="EMBL/GenBank/DDBJ databases">
        <title>Croceicoccus ponticola sp. nov., a lipolytic bacterium isolated from seawater.</title>
        <authorList>
            <person name="Yoon J.-H."/>
        </authorList>
    </citation>
    <scope>NUCLEOTIDE SEQUENCE [LARGE SCALE GENOMIC DNA]</scope>
    <source>
        <strain evidence="2 3">GM-16</strain>
    </source>
</reference>
<dbReference type="RefSeq" id="WP_127612918.1">
    <property type="nucleotide sequence ID" value="NZ_RXOL01000004.1"/>
</dbReference>
<dbReference type="InterPro" id="IPR036890">
    <property type="entry name" value="HATPase_C_sf"/>
</dbReference>
<dbReference type="Pfam" id="PF10090">
    <property type="entry name" value="HPTransfase"/>
    <property type="match status" value="1"/>
</dbReference>
<name>A0A437GWK4_9SPHN</name>
<dbReference type="AlphaFoldDB" id="A0A437GWK4"/>
<dbReference type="GO" id="GO:0016740">
    <property type="term" value="F:transferase activity"/>
    <property type="evidence" value="ECO:0007669"/>
    <property type="project" value="UniProtKB-KW"/>
</dbReference>
<proteinExistence type="predicted"/>
<sequence>MSIDPTLLANLMCSRLCHDLLSPVGGMNNGIELLVDETDPDMREQCIDLLARGARRTATKLRYFRLAFGAAGGFDARLPITEIRELVDALAAEGRDVSVQWTLNVDSLPKAAVKVLLNFALFAIEALPRGGTVTLAVEDSGSAHEIAIRAEGPRIAFATEVGRALDGDMPMDELNAHTAPAELIRLVSAGCGGGVQHAKTEGALVLGAILPHTGQEHATGAGLHA</sequence>
<feature type="domain" description="Histidine phosphotransferase ChpT C-terminal" evidence="1">
    <location>
        <begin position="81"/>
        <end position="201"/>
    </location>
</feature>
<gene>
    <name evidence="2" type="ORF">EKN06_10800</name>
</gene>
<protein>
    <submittedName>
        <fullName evidence="2">Histidine phosphotransferase</fullName>
    </submittedName>
</protein>
<organism evidence="2 3">
    <name type="scientific">Croceicoccus ponticola</name>
    <dbReference type="NCBI Taxonomy" id="2217664"/>
    <lineage>
        <taxon>Bacteria</taxon>
        <taxon>Pseudomonadati</taxon>
        <taxon>Pseudomonadota</taxon>
        <taxon>Alphaproteobacteria</taxon>
        <taxon>Sphingomonadales</taxon>
        <taxon>Erythrobacteraceae</taxon>
        <taxon>Croceicoccus</taxon>
    </lineage>
</organism>